<feature type="region of interest" description="Disordered" evidence="1">
    <location>
        <begin position="160"/>
        <end position="207"/>
    </location>
</feature>
<accession>A0A5C3L5M9</accession>
<dbReference type="EMBL" id="ML210157">
    <property type="protein sequence ID" value="TFK28339.1"/>
    <property type="molecule type" value="Genomic_DNA"/>
</dbReference>
<evidence type="ECO:0000313" key="4">
    <source>
        <dbReference type="Proteomes" id="UP000307440"/>
    </source>
</evidence>
<proteinExistence type="predicted"/>
<organism evidence="3 4">
    <name type="scientific">Coprinopsis marcescibilis</name>
    <name type="common">Agaric fungus</name>
    <name type="synonym">Psathyrella marcescibilis</name>
    <dbReference type="NCBI Taxonomy" id="230819"/>
    <lineage>
        <taxon>Eukaryota</taxon>
        <taxon>Fungi</taxon>
        <taxon>Dikarya</taxon>
        <taxon>Basidiomycota</taxon>
        <taxon>Agaricomycotina</taxon>
        <taxon>Agaricomycetes</taxon>
        <taxon>Agaricomycetidae</taxon>
        <taxon>Agaricales</taxon>
        <taxon>Agaricineae</taxon>
        <taxon>Psathyrellaceae</taxon>
        <taxon>Coprinopsis</taxon>
    </lineage>
</organism>
<keyword evidence="2" id="KW-0732">Signal</keyword>
<name>A0A5C3L5M9_COPMA</name>
<protein>
    <submittedName>
        <fullName evidence="3">Uncharacterized protein</fullName>
    </submittedName>
</protein>
<dbReference type="AlphaFoldDB" id="A0A5C3L5M9"/>
<gene>
    <name evidence="3" type="ORF">FA15DRAFT_753656</name>
</gene>
<feature type="compositionally biased region" description="Polar residues" evidence="1">
    <location>
        <begin position="179"/>
        <end position="194"/>
    </location>
</feature>
<dbReference type="Proteomes" id="UP000307440">
    <property type="component" value="Unassembled WGS sequence"/>
</dbReference>
<keyword evidence="4" id="KW-1185">Reference proteome</keyword>
<reference evidence="3 4" key="1">
    <citation type="journal article" date="2019" name="Nat. Ecol. Evol.">
        <title>Megaphylogeny resolves global patterns of mushroom evolution.</title>
        <authorList>
            <person name="Varga T."/>
            <person name="Krizsan K."/>
            <person name="Foldi C."/>
            <person name="Dima B."/>
            <person name="Sanchez-Garcia M."/>
            <person name="Sanchez-Ramirez S."/>
            <person name="Szollosi G.J."/>
            <person name="Szarkandi J.G."/>
            <person name="Papp V."/>
            <person name="Albert L."/>
            <person name="Andreopoulos W."/>
            <person name="Angelini C."/>
            <person name="Antonin V."/>
            <person name="Barry K.W."/>
            <person name="Bougher N.L."/>
            <person name="Buchanan P."/>
            <person name="Buyck B."/>
            <person name="Bense V."/>
            <person name="Catcheside P."/>
            <person name="Chovatia M."/>
            <person name="Cooper J."/>
            <person name="Damon W."/>
            <person name="Desjardin D."/>
            <person name="Finy P."/>
            <person name="Geml J."/>
            <person name="Haridas S."/>
            <person name="Hughes K."/>
            <person name="Justo A."/>
            <person name="Karasinski D."/>
            <person name="Kautmanova I."/>
            <person name="Kiss B."/>
            <person name="Kocsube S."/>
            <person name="Kotiranta H."/>
            <person name="LaButti K.M."/>
            <person name="Lechner B.E."/>
            <person name="Liimatainen K."/>
            <person name="Lipzen A."/>
            <person name="Lukacs Z."/>
            <person name="Mihaltcheva S."/>
            <person name="Morgado L.N."/>
            <person name="Niskanen T."/>
            <person name="Noordeloos M.E."/>
            <person name="Ohm R.A."/>
            <person name="Ortiz-Santana B."/>
            <person name="Ovrebo C."/>
            <person name="Racz N."/>
            <person name="Riley R."/>
            <person name="Savchenko A."/>
            <person name="Shiryaev A."/>
            <person name="Soop K."/>
            <person name="Spirin V."/>
            <person name="Szebenyi C."/>
            <person name="Tomsovsky M."/>
            <person name="Tulloss R.E."/>
            <person name="Uehling J."/>
            <person name="Grigoriev I.V."/>
            <person name="Vagvolgyi C."/>
            <person name="Papp T."/>
            <person name="Martin F.M."/>
            <person name="Miettinen O."/>
            <person name="Hibbett D.S."/>
            <person name="Nagy L.G."/>
        </authorList>
    </citation>
    <scope>NUCLEOTIDE SEQUENCE [LARGE SCALE GENOMIC DNA]</scope>
    <source>
        <strain evidence="3 4">CBS 121175</strain>
    </source>
</reference>
<sequence>MLSSTSFFAGVVLAALTLNNVASASPLGTRPIPASSSPISADLEATESVFQFPNDGTTFVIPSSSVIGSAFLPVPSSRGCGGSGFPSGGPRPTAFTSFGGPRPTAPSGFGGPRPTAFPPSGALRPSNVISKGTRTLTLTSVPSGSVISSFPVDPSCEPEVPSISTSFGGPRPTFEPSGFSFSVPQPTNFPSGSASFDPEPTVFAEDF</sequence>
<evidence type="ECO:0000313" key="3">
    <source>
        <dbReference type="EMBL" id="TFK28339.1"/>
    </source>
</evidence>
<feature type="chain" id="PRO_5022928254" evidence="2">
    <location>
        <begin position="25"/>
        <end position="207"/>
    </location>
</feature>
<evidence type="ECO:0000256" key="1">
    <source>
        <dbReference type="SAM" id="MobiDB-lite"/>
    </source>
</evidence>
<feature type="signal peptide" evidence="2">
    <location>
        <begin position="1"/>
        <end position="24"/>
    </location>
</feature>
<evidence type="ECO:0000256" key="2">
    <source>
        <dbReference type="SAM" id="SignalP"/>
    </source>
</evidence>